<name>A0A835QAZ7_VANPL</name>
<evidence type="ECO:0000256" key="1">
    <source>
        <dbReference type="ARBA" id="ARBA00022679"/>
    </source>
</evidence>
<proteinExistence type="predicted"/>
<dbReference type="Proteomes" id="UP000636800">
    <property type="component" value="Chromosome 10"/>
</dbReference>
<keyword evidence="1" id="KW-0808">Transferase</keyword>
<evidence type="ECO:0000313" key="4">
    <source>
        <dbReference type="Proteomes" id="UP000636800"/>
    </source>
</evidence>
<gene>
    <name evidence="3" type="ORF">HPP92_020571</name>
</gene>
<keyword evidence="2" id="KW-0012">Acyltransferase</keyword>
<dbReference type="InterPro" id="IPR051504">
    <property type="entry name" value="Plant_metabolite_acyltrans"/>
</dbReference>
<dbReference type="Pfam" id="PF02458">
    <property type="entry name" value="Transferase"/>
    <property type="match status" value="1"/>
</dbReference>
<dbReference type="GO" id="GO:0016747">
    <property type="term" value="F:acyltransferase activity, transferring groups other than amino-acyl groups"/>
    <property type="evidence" value="ECO:0007669"/>
    <property type="project" value="UniProtKB-ARBA"/>
</dbReference>
<comment type="caution">
    <text evidence="3">The sequence shown here is derived from an EMBL/GenBank/DDBJ whole genome shotgun (WGS) entry which is preliminary data.</text>
</comment>
<evidence type="ECO:0000313" key="3">
    <source>
        <dbReference type="EMBL" id="KAG0464502.1"/>
    </source>
</evidence>
<keyword evidence="4" id="KW-1185">Reference proteome</keyword>
<reference evidence="3 4" key="1">
    <citation type="journal article" date="2020" name="Nat. Food">
        <title>A phased Vanilla planifolia genome enables genetic improvement of flavour and production.</title>
        <authorList>
            <person name="Hasing T."/>
            <person name="Tang H."/>
            <person name="Brym M."/>
            <person name="Khazi F."/>
            <person name="Huang T."/>
            <person name="Chambers A.H."/>
        </authorList>
    </citation>
    <scope>NUCLEOTIDE SEQUENCE [LARGE SCALE GENOMIC DNA]</scope>
    <source>
        <tissue evidence="3">Leaf</tissue>
    </source>
</reference>
<dbReference type="PANTHER" id="PTHR31625">
    <property type="match status" value="1"/>
</dbReference>
<accession>A0A835QAZ7</accession>
<dbReference type="AlphaFoldDB" id="A0A835QAZ7"/>
<dbReference type="Gene3D" id="3.30.559.10">
    <property type="entry name" value="Chloramphenicol acetyltransferase-like domain"/>
    <property type="match status" value="1"/>
</dbReference>
<evidence type="ECO:0000256" key="2">
    <source>
        <dbReference type="ARBA" id="ARBA00023315"/>
    </source>
</evidence>
<protein>
    <submittedName>
        <fullName evidence="3">Uncharacterized protein</fullName>
    </submittedName>
</protein>
<dbReference type="EMBL" id="JADCNL010000010">
    <property type="protein sequence ID" value="KAG0464502.1"/>
    <property type="molecule type" value="Genomic_DNA"/>
</dbReference>
<organism evidence="3 4">
    <name type="scientific">Vanilla planifolia</name>
    <name type="common">Vanilla</name>
    <dbReference type="NCBI Taxonomy" id="51239"/>
    <lineage>
        <taxon>Eukaryota</taxon>
        <taxon>Viridiplantae</taxon>
        <taxon>Streptophyta</taxon>
        <taxon>Embryophyta</taxon>
        <taxon>Tracheophyta</taxon>
        <taxon>Spermatophyta</taxon>
        <taxon>Magnoliopsida</taxon>
        <taxon>Liliopsida</taxon>
        <taxon>Asparagales</taxon>
        <taxon>Orchidaceae</taxon>
        <taxon>Vanilloideae</taxon>
        <taxon>Vanilleae</taxon>
        <taxon>Vanilla</taxon>
    </lineage>
</organism>
<sequence>MSRNHLHPLLPLLLEKEILYIKVTLFPNYGIPISTTLHYAAVDCSSYSHFMKTWATISKLIDNTTLSLLCQPCFDCALIFKARGIGGLFIKDMEDLKIRRTLIVWSVRPTKVEFVSIEKARAFLLADNREVDNVIKVGIAFLLRKI</sequence>
<dbReference type="OrthoDB" id="1295045at2759"/>
<dbReference type="InterPro" id="IPR023213">
    <property type="entry name" value="CAT-like_dom_sf"/>
</dbReference>